<comment type="cofactor">
    <cofactor evidence="1">
        <name>FAD</name>
        <dbReference type="ChEBI" id="CHEBI:57692"/>
    </cofactor>
</comment>
<dbReference type="GO" id="GO:0016491">
    <property type="term" value="F:oxidoreductase activity"/>
    <property type="evidence" value="ECO:0007669"/>
    <property type="project" value="UniProtKB-KW"/>
</dbReference>
<dbReference type="OrthoDB" id="9805337at2"/>
<dbReference type="Gene3D" id="3.30.9.10">
    <property type="entry name" value="D-Amino Acid Oxidase, subunit A, domain 2"/>
    <property type="match status" value="1"/>
</dbReference>
<dbReference type="PANTHER" id="PTHR13847:SF286">
    <property type="entry name" value="D-AMINO ACID DEHYDROGENASE"/>
    <property type="match status" value="1"/>
</dbReference>
<evidence type="ECO:0000256" key="3">
    <source>
        <dbReference type="ARBA" id="ARBA00022630"/>
    </source>
</evidence>
<sequence>MKTIVIGAGIAGASAAYHLAKNHNEVVMVDKQHQGNATAAGAGIVCPWISRVDNNNWYEIAKRGAKFYPELISQLKQDNETNVGYKKVGALRVSSDPAELDELERKLKDKQKDAPEMGDIERIDSERARELFPPLNNNLEAIYLSGAARVDGRLLRDALKRAAQKHGAKLISGGAELIQEDKHVKGITVNGDVIHSDSVIVAAGTWAPSLLKPLGVDLKIEPQRGQIAHIKLPETDTSSWPVVLPQTGHYMLAFDDSRVVTGATRETGSGFDYRRTFGGIFEVMNEALTLAPGLIDGTLEEMRIGFRPMGPDISPLLGPIEPFENVVLANGLGASGLTMGPYIGNLAASIIMGKTSDIDLSPYDPMRAAAFRNSFY</sequence>
<evidence type="ECO:0000256" key="1">
    <source>
        <dbReference type="ARBA" id="ARBA00001974"/>
    </source>
</evidence>
<dbReference type="Pfam" id="PF01266">
    <property type="entry name" value="DAO"/>
    <property type="match status" value="1"/>
</dbReference>
<dbReference type="Gene3D" id="3.50.50.60">
    <property type="entry name" value="FAD/NAD(P)-binding domain"/>
    <property type="match status" value="1"/>
</dbReference>
<evidence type="ECO:0000256" key="4">
    <source>
        <dbReference type="ARBA" id="ARBA00023002"/>
    </source>
</evidence>
<dbReference type="GO" id="GO:0005737">
    <property type="term" value="C:cytoplasm"/>
    <property type="evidence" value="ECO:0007669"/>
    <property type="project" value="TreeGrafter"/>
</dbReference>
<feature type="domain" description="FAD dependent oxidoreductase" evidence="5">
    <location>
        <begin position="3"/>
        <end position="349"/>
    </location>
</feature>
<dbReference type="RefSeq" id="WP_090233837.1">
    <property type="nucleotide sequence ID" value="NZ_FOJW01000002.1"/>
</dbReference>
<dbReference type="Proteomes" id="UP000198642">
    <property type="component" value="Unassembled WGS sequence"/>
</dbReference>
<dbReference type="InterPro" id="IPR006076">
    <property type="entry name" value="FAD-dep_OxRdtase"/>
</dbReference>
<organism evidence="6 7">
    <name type="scientific">Lentibacillus halodurans</name>
    <dbReference type="NCBI Taxonomy" id="237679"/>
    <lineage>
        <taxon>Bacteria</taxon>
        <taxon>Bacillati</taxon>
        <taxon>Bacillota</taxon>
        <taxon>Bacilli</taxon>
        <taxon>Bacillales</taxon>
        <taxon>Bacillaceae</taxon>
        <taxon>Lentibacillus</taxon>
    </lineage>
</organism>
<dbReference type="SUPFAM" id="SSF54373">
    <property type="entry name" value="FAD-linked reductases, C-terminal domain"/>
    <property type="match status" value="1"/>
</dbReference>
<dbReference type="STRING" id="237679.SAMN04488072_102226"/>
<dbReference type="SUPFAM" id="SSF51905">
    <property type="entry name" value="FAD/NAD(P)-binding domain"/>
    <property type="match status" value="1"/>
</dbReference>
<dbReference type="InterPro" id="IPR036188">
    <property type="entry name" value="FAD/NAD-bd_sf"/>
</dbReference>
<keyword evidence="4" id="KW-0560">Oxidoreductase</keyword>
<evidence type="ECO:0000313" key="6">
    <source>
        <dbReference type="EMBL" id="SFA83854.1"/>
    </source>
</evidence>
<dbReference type="PANTHER" id="PTHR13847">
    <property type="entry name" value="SARCOSINE DEHYDROGENASE-RELATED"/>
    <property type="match status" value="1"/>
</dbReference>
<gene>
    <name evidence="6" type="ORF">SAMN04488072_102226</name>
</gene>
<evidence type="ECO:0000313" key="7">
    <source>
        <dbReference type="Proteomes" id="UP000198642"/>
    </source>
</evidence>
<dbReference type="EMBL" id="FOJW01000002">
    <property type="protein sequence ID" value="SFA83854.1"/>
    <property type="molecule type" value="Genomic_DNA"/>
</dbReference>
<dbReference type="AlphaFoldDB" id="A0A1I0W5J8"/>
<evidence type="ECO:0000256" key="2">
    <source>
        <dbReference type="ARBA" id="ARBA00009410"/>
    </source>
</evidence>
<accession>A0A1I0W5J8</accession>
<keyword evidence="3" id="KW-0285">Flavoprotein</keyword>
<evidence type="ECO:0000259" key="5">
    <source>
        <dbReference type="Pfam" id="PF01266"/>
    </source>
</evidence>
<reference evidence="6 7" key="1">
    <citation type="submission" date="2016-10" db="EMBL/GenBank/DDBJ databases">
        <authorList>
            <person name="de Groot N.N."/>
        </authorList>
    </citation>
    <scope>NUCLEOTIDE SEQUENCE [LARGE SCALE GENOMIC DNA]</scope>
    <source>
        <strain evidence="6 7">CGMCC 1.3702</strain>
    </source>
</reference>
<comment type="similarity">
    <text evidence="2">Belongs to the DadA oxidoreductase family.</text>
</comment>
<name>A0A1I0W5J8_9BACI</name>
<proteinExistence type="inferred from homology"/>
<protein>
    <submittedName>
        <fullName evidence="6">D-amino-acid dehydrogenase</fullName>
    </submittedName>
</protein>
<keyword evidence="7" id="KW-1185">Reference proteome</keyword>